<feature type="chain" id="PRO_5046478031" evidence="1">
    <location>
        <begin position="16"/>
        <end position="373"/>
    </location>
</feature>
<accession>A0ABV9S8J4</accession>
<keyword evidence="1" id="KW-0732">Signal</keyword>
<dbReference type="PANTHER" id="PTHR34853:SF1">
    <property type="entry name" value="LIPASE 5"/>
    <property type="match status" value="1"/>
</dbReference>
<sequence>MVVALAAVLVPPAAAATARPWAGTLLDRDAVAVSPAVAAAGGQAYRLTYLSTSSRGAPRVVTGTLVVPPGPPPPGGFPVASWGHGTTGAADACAPSASPALGGYDTLVASLVDAGYAVVATDYEGLGTPGPHAYLVAESAGRGMIDAVRAGRQAQRGLSTTWVALGHSQGSQAVAATAEISGTYGRGLRLAGAVAFAAPINLAGTIAQRLRDVEGDFGAQALYPLILSGLRTEHPQLRYSDYLGPRAAEVLPLVETACLADIYGWFAARDLPASEFQPVTQQAMTRLEDWLAGQGIPRQRTAAPFTILIGDQDEIVGVDEASAVVAGMCHLGSAASLRVYPGLDHNAVVPAATGDAMTWLADRLAGRPVTTDC</sequence>
<dbReference type="Pfam" id="PF03583">
    <property type="entry name" value="LIP"/>
    <property type="match status" value="1"/>
</dbReference>
<evidence type="ECO:0000256" key="1">
    <source>
        <dbReference type="SAM" id="SignalP"/>
    </source>
</evidence>
<dbReference type="PANTHER" id="PTHR34853">
    <property type="match status" value="1"/>
</dbReference>
<dbReference type="Gene3D" id="3.40.50.1820">
    <property type="entry name" value="alpha/beta hydrolase"/>
    <property type="match status" value="2"/>
</dbReference>
<feature type="signal peptide" evidence="1">
    <location>
        <begin position="1"/>
        <end position="15"/>
    </location>
</feature>
<dbReference type="InterPro" id="IPR005152">
    <property type="entry name" value="Lipase_secreted"/>
</dbReference>
<comment type="caution">
    <text evidence="2">The sequence shown here is derived from an EMBL/GenBank/DDBJ whole genome shotgun (WGS) entry which is preliminary data.</text>
</comment>
<organism evidence="2 3">
    <name type="scientific">Actinophytocola glycyrrhizae</name>
    <dbReference type="NCBI Taxonomy" id="2044873"/>
    <lineage>
        <taxon>Bacteria</taxon>
        <taxon>Bacillati</taxon>
        <taxon>Actinomycetota</taxon>
        <taxon>Actinomycetes</taxon>
        <taxon>Pseudonocardiales</taxon>
        <taxon>Pseudonocardiaceae</taxon>
    </lineage>
</organism>
<dbReference type="EMBL" id="JBHSIS010000017">
    <property type="protein sequence ID" value="MFC4857279.1"/>
    <property type="molecule type" value="Genomic_DNA"/>
</dbReference>
<keyword evidence="3" id="KW-1185">Reference proteome</keyword>
<dbReference type="Proteomes" id="UP001595859">
    <property type="component" value="Unassembled WGS sequence"/>
</dbReference>
<dbReference type="SUPFAM" id="SSF53474">
    <property type="entry name" value="alpha/beta-Hydrolases"/>
    <property type="match status" value="1"/>
</dbReference>
<dbReference type="PIRSF" id="PIRSF029171">
    <property type="entry name" value="Esterase_LipA"/>
    <property type="match status" value="1"/>
</dbReference>
<evidence type="ECO:0000313" key="3">
    <source>
        <dbReference type="Proteomes" id="UP001595859"/>
    </source>
</evidence>
<dbReference type="RefSeq" id="WP_378059266.1">
    <property type="nucleotide sequence ID" value="NZ_JBHSIS010000017.1"/>
</dbReference>
<reference evidence="3" key="1">
    <citation type="journal article" date="2019" name="Int. J. Syst. Evol. Microbiol.">
        <title>The Global Catalogue of Microorganisms (GCM) 10K type strain sequencing project: providing services to taxonomists for standard genome sequencing and annotation.</title>
        <authorList>
            <consortium name="The Broad Institute Genomics Platform"/>
            <consortium name="The Broad Institute Genome Sequencing Center for Infectious Disease"/>
            <person name="Wu L."/>
            <person name="Ma J."/>
        </authorList>
    </citation>
    <scope>NUCLEOTIDE SEQUENCE [LARGE SCALE GENOMIC DNA]</scope>
    <source>
        <strain evidence="3">ZS-22-S1</strain>
    </source>
</reference>
<name>A0ABV9S8J4_9PSEU</name>
<protein>
    <submittedName>
        <fullName evidence="2">Lipase family protein</fullName>
    </submittedName>
</protein>
<evidence type="ECO:0000313" key="2">
    <source>
        <dbReference type="EMBL" id="MFC4857279.1"/>
    </source>
</evidence>
<proteinExistence type="predicted"/>
<dbReference type="InterPro" id="IPR029058">
    <property type="entry name" value="AB_hydrolase_fold"/>
</dbReference>
<gene>
    <name evidence="2" type="ORF">ACFPCV_27600</name>
</gene>